<comment type="similarity">
    <text evidence="3">In the C-terminal section; belongs to the transferase hexapeptide repeat family.</text>
</comment>
<evidence type="ECO:0000256" key="11">
    <source>
        <dbReference type="ARBA" id="ARBA00022984"/>
    </source>
</evidence>
<evidence type="ECO:0000256" key="4">
    <source>
        <dbReference type="ARBA" id="ARBA00007947"/>
    </source>
</evidence>
<dbReference type="GO" id="GO:0008360">
    <property type="term" value="P:regulation of cell shape"/>
    <property type="evidence" value="ECO:0007669"/>
    <property type="project" value="UniProtKB-KW"/>
</dbReference>
<dbReference type="GO" id="GO:0019134">
    <property type="term" value="F:glucosamine-1-phosphate N-acetyltransferase activity"/>
    <property type="evidence" value="ECO:0007669"/>
    <property type="project" value="UniProtKB-EC"/>
</dbReference>
<keyword evidence="6" id="KW-0808">Transferase</keyword>
<dbReference type="InterPro" id="IPR056729">
    <property type="entry name" value="GMPPB_C"/>
</dbReference>
<gene>
    <name evidence="19" type="primary">glmU</name>
    <name evidence="19" type="ORF">H8S45_08745</name>
</gene>
<dbReference type="GO" id="GO:0003977">
    <property type="term" value="F:UDP-N-acetylglucosamine diphosphorylase activity"/>
    <property type="evidence" value="ECO:0007669"/>
    <property type="project" value="UniProtKB-EC"/>
</dbReference>
<dbReference type="PANTHER" id="PTHR43584:SF3">
    <property type="entry name" value="BIFUNCTIONAL PROTEIN GLMU"/>
    <property type="match status" value="1"/>
</dbReference>
<evidence type="ECO:0000256" key="6">
    <source>
        <dbReference type="ARBA" id="ARBA00022679"/>
    </source>
</evidence>
<dbReference type="Gene3D" id="2.160.10.10">
    <property type="entry name" value="Hexapeptide repeat proteins"/>
    <property type="match status" value="1"/>
</dbReference>
<dbReference type="InterPro" id="IPR001451">
    <property type="entry name" value="Hexapep"/>
</dbReference>
<evidence type="ECO:0000256" key="12">
    <source>
        <dbReference type="ARBA" id="ARBA00023268"/>
    </source>
</evidence>
<dbReference type="GO" id="GO:0006048">
    <property type="term" value="P:UDP-N-acetylglucosamine biosynthetic process"/>
    <property type="evidence" value="ECO:0007669"/>
    <property type="project" value="InterPro"/>
</dbReference>
<comment type="catalytic activity">
    <reaction evidence="16">
        <text>N-acetyl-alpha-D-glucosamine 1-phosphate + UTP + H(+) = UDP-N-acetyl-alpha-D-glucosamine + diphosphate</text>
        <dbReference type="Rhea" id="RHEA:13509"/>
        <dbReference type="ChEBI" id="CHEBI:15378"/>
        <dbReference type="ChEBI" id="CHEBI:33019"/>
        <dbReference type="ChEBI" id="CHEBI:46398"/>
        <dbReference type="ChEBI" id="CHEBI:57705"/>
        <dbReference type="ChEBI" id="CHEBI:57776"/>
        <dbReference type="EC" id="2.7.7.23"/>
    </reaction>
</comment>
<feature type="domain" description="Mannose-1-phosphate guanyltransferase C-terminal" evidence="18">
    <location>
        <begin position="272"/>
        <end position="359"/>
    </location>
</feature>
<keyword evidence="20" id="KW-1185">Reference proteome</keyword>
<dbReference type="Proteomes" id="UP000606499">
    <property type="component" value="Unassembled WGS sequence"/>
</dbReference>
<dbReference type="InterPro" id="IPR038009">
    <property type="entry name" value="GlmU_C_LbH"/>
</dbReference>
<comment type="cofactor">
    <cofactor evidence="1">
        <name>Mg(2+)</name>
        <dbReference type="ChEBI" id="CHEBI:18420"/>
    </cofactor>
</comment>
<dbReference type="SUPFAM" id="SSF53448">
    <property type="entry name" value="Nucleotide-diphospho-sugar transferases"/>
    <property type="match status" value="1"/>
</dbReference>
<evidence type="ECO:0000256" key="17">
    <source>
        <dbReference type="ARBA" id="ARBA00049628"/>
    </source>
</evidence>
<evidence type="ECO:0000256" key="5">
    <source>
        <dbReference type="ARBA" id="ARBA00022490"/>
    </source>
</evidence>
<dbReference type="GO" id="GO:0005737">
    <property type="term" value="C:cytoplasm"/>
    <property type="evidence" value="ECO:0007669"/>
    <property type="project" value="UniProtKB-SubCell"/>
</dbReference>
<name>A0A923LW75_9FIRM</name>
<evidence type="ECO:0000256" key="8">
    <source>
        <dbReference type="ARBA" id="ARBA00022723"/>
    </source>
</evidence>
<dbReference type="GO" id="GO:0046872">
    <property type="term" value="F:metal ion binding"/>
    <property type="evidence" value="ECO:0007669"/>
    <property type="project" value="UniProtKB-KW"/>
</dbReference>
<evidence type="ECO:0000256" key="16">
    <source>
        <dbReference type="ARBA" id="ARBA00048493"/>
    </source>
</evidence>
<dbReference type="InterPro" id="IPR011004">
    <property type="entry name" value="Trimer_LpxA-like_sf"/>
</dbReference>
<evidence type="ECO:0000256" key="15">
    <source>
        <dbReference type="ARBA" id="ARBA00048247"/>
    </source>
</evidence>
<organism evidence="19 20">
    <name type="scientific">Agathobaculum faecis</name>
    <dbReference type="NCBI Taxonomy" id="2763013"/>
    <lineage>
        <taxon>Bacteria</taxon>
        <taxon>Bacillati</taxon>
        <taxon>Bacillota</taxon>
        <taxon>Clostridia</taxon>
        <taxon>Eubacteriales</taxon>
        <taxon>Butyricicoccaceae</taxon>
        <taxon>Agathobaculum</taxon>
    </lineage>
</organism>
<dbReference type="PANTHER" id="PTHR43584">
    <property type="entry name" value="NUCLEOTIDYL TRANSFERASE"/>
    <property type="match status" value="1"/>
</dbReference>
<evidence type="ECO:0000256" key="1">
    <source>
        <dbReference type="ARBA" id="ARBA00001946"/>
    </source>
</evidence>
<dbReference type="InterPro" id="IPR029044">
    <property type="entry name" value="Nucleotide-diphossugar_trans"/>
</dbReference>
<evidence type="ECO:0000313" key="20">
    <source>
        <dbReference type="Proteomes" id="UP000606499"/>
    </source>
</evidence>
<keyword evidence="5" id="KW-0963">Cytoplasm</keyword>
<keyword evidence="14" id="KW-0961">Cell wall biogenesis/degradation</keyword>
<evidence type="ECO:0000256" key="10">
    <source>
        <dbReference type="ARBA" id="ARBA00022960"/>
    </source>
</evidence>
<evidence type="ECO:0000256" key="2">
    <source>
        <dbReference type="ARBA" id="ARBA00004496"/>
    </source>
</evidence>
<comment type="caution">
    <text evidence="19">The sequence shown here is derived from an EMBL/GenBank/DDBJ whole genome shotgun (WGS) entry which is preliminary data.</text>
</comment>
<dbReference type="GO" id="GO:0009252">
    <property type="term" value="P:peptidoglycan biosynthetic process"/>
    <property type="evidence" value="ECO:0007669"/>
    <property type="project" value="UniProtKB-KW"/>
</dbReference>
<evidence type="ECO:0000256" key="3">
    <source>
        <dbReference type="ARBA" id="ARBA00007707"/>
    </source>
</evidence>
<evidence type="ECO:0000256" key="7">
    <source>
        <dbReference type="ARBA" id="ARBA00022695"/>
    </source>
</evidence>
<comment type="subcellular location">
    <subcellularLocation>
        <location evidence="2">Cytoplasm</location>
    </subcellularLocation>
</comment>
<dbReference type="EMBL" id="JACOPL010000007">
    <property type="protein sequence ID" value="MBC5725541.1"/>
    <property type="molecule type" value="Genomic_DNA"/>
</dbReference>
<dbReference type="SUPFAM" id="SSF51161">
    <property type="entry name" value="Trimeric LpxA-like enzymes"/>
    <property type="match status" value="1"/>
</dbReference>
<dbReference type="AlphaFoldDB" id="A0A923LW75"/>
<sequence>MMDISAALVGGLFDEDGVPAYARPVLFGTAGDAVSAYLPDAVGARFFVQGEGEPQVAGTVCVAAQEDGRFAALKALPACGHVLVIAAPFALTEQDALYHLVQTHTAAGYGVSVLAAEQQGFDAEGQPLPHDERCVVAVFAYEVLQKALAAGSDSLDSLVAAAVAAGAQKGVAVTNEIVEIRDGGSAFIAFRAMVNQVNFGLIEQGVQIFDPANTYIAPDAEIAPGATILPGCHIRSGCKVGAGAVIGPNSILEKAEIGAGTTVNNSQVYESTVGAHATVGPFAYIRPQCVVGDHCRIGDFVELKKSSIGNGTKVSHLTYIGDATVGERVNFGCGTVVVNYDGYHKNQTVIGDDCFIGCNTNLVSPVTLGDRVFTAAGTTVTKNVPDGALAVARARQTTLEGWNDRRRAAHEKEKDQ</sequence>
<dbReference type="CDD" id="cd03353">
    <property type="entry name" value="LbH_GlmU_C"/>
    <property type="match status" value="1"/>
</dbReference>
<keyword evidence="10" id="KW-0133">Cell shape</keyword>
<accession>A0A923LW75</accession>
<dbReference type="RefSeq" id="WP_147574187.1">
    <property type="nucleotide sequence ID" value="NZ_JACOPL010000007.1"/>
</dbReference>
<evidence type="ECO:0000256" key="9">
    <source>
        <dbReference type="ARBA" id="ARBA00022842"/>
    </source>
</evidence>
<dbReference type="Pfam" id="PF25087">
    <property type="entry name" value="GMPPB_C"/>
    <property type="match status" value="1"/>
</dbReference>
<keyword evidence="11" id="KW-0573">Peptidoglycan synthesis</keyword>
<evidence type="ECO:0000256" key="13">
    <source>
        <dbReference type="ARBA" id="ARBA00023315"/>
    </source>
</evidence>
<keyword evidence="7" id="KW-0548">Nucleotidyltransferase</keyword>
<keyword evidence="9" id="KW-0460">Magnesium</keyword>
<evidence type="ECO:0000259" key="18">
    <source>
        <dbReference type="Pfam" id="PF25087"/>
    </source>
</evidence>
<dbReference type="Pfam" id="PF00132">
    <property type="entry name" value="Hexapep"/>
    <property type="match status" value="1"/>
</dbReference>
<comment type="catalytic activity">
    <reaction evidence="15">
        <text>alpha-D-glucosamine 1-phosphate + acetyl-CoA = N-acetyl-alpha-D-glucosamine 1-phosphate + CoA + H(+)</text>
        <dbReference type="Rhea" id="RHEA:13725"/>
        <dbReference type="ChEBI" id="CHEBI:15378"/>
        <dbReference type="ChEBI" id="CHEBI:57287"/>
        <dbReference type="ChEBI" id="CHEBI:57288"/>
        <dbReference type="ChEBI" id="CHEBI:57776"/>
        <dbReference type="ChEBI" id="CHEBI:58516"/>
        <dbReference type="EC" id="2.3.1.157"/>
    </reaction>
</comment>
<protein>
    <submittedName>
        <fullName evidence="19">Bifunctional UDP-N-acetylglucosamine diphosphorylase/glucosamine-1-phosphate N-acetyltransferase GlmU</fullName>
    </submittedName>
</protein>
<evidence type="ECO:0000256" key="14">
    <source>
        <dbReference type="ARBA" id="ARBA00023316"/>
    </source>
</evidence>
<comment type="similarity">
    <text evidence="4">In the N-terminal section; belongs to the N-acetylglucosamine-1-phosphate uridyltransferase family.</text>
</comment>
<comment type="function">
    <text evidence="17">Catalyzes the last two sequential reactions in the de novo biosynthetic pathway for UDP-N-acetylglucosamine (UDP-GlcNAc). The C-terminal domain catalyzes the transfer of acetyl group from acetyl coenzyme A to glucosamine-1-phosphate (GlcN-1-P) to produce N-acetylglucosamine-1-phosphate (GlcNAc-1-P), which is converted into UDP-GlcNAc by the transfer of uridine 5-monophosphate (from uridine 5-triphosphate), a reaction catalyzed by the N-terminal domain.</text>
</comment>
<dbReference type="InterPro" id="IPR050065">
    <property type="entry name" value="GlmU-like"/>
</dbReference>
<keyword evidence="13" id="KW-0012">Acyltransferase</keyword>
<keyword evidence="8" id="KW-0479">Metal-binding</keyword>
<keyword evidence="12" id="KW-0511">Multifunctional enzyme</keyword>
<reference evidence="19" key="1">
    <citation type="submission" date="2020-08" db="EMBL/GenBank/DDBJ databases">
        <title>Genome public.</title>
        <authorList>
            <person name="Liu C."/>
            <person name="Sun Q."/>
        </authorList>
    </citation>
    <scope>NUCLEOTIDE SEQUENCE</scope>
    <source>
        <strain evidence="19">NSJ-28</strain>
    </source>
</reference>
<dbReference type="GO" id="GO:0071555">
    <property type="term" value="P:cell wall organization"/>
    <property type="evidence" value="ECO:0007669"/>
    <property type="project" value="UniProtKB-KW"/>
</dbReference>
<proteinExistence type="inferred from homology"/>
<evidence type="ECO:0000313" key="19">
    <source>
        <dbReference type="EMBL" id="MBC5725541.1"/>
    </source>
</evidence>